<dbReference type="Proteomes" id="UP001209885">
    <property type="component" value="Unassembled WGS sequence"/>
</dbReference>
<dbReference type="EMBL" id="JAPFQN010000004">
    <property type="protein sequence ID" value="MCX2743687.1"/>
    <property type="molecule type" value="Genomic_DNA"/>
</dbReference>
<proteinExistence type="predicted"/>
<evidence type="ECO:0000313" key="2">
    <source>
        <dbReference type="EMBL" id="MCX2743687.1"/>
    </source>
</evidence>
<accession>A0ABT3RPH2</accession>
<organism evidence="2 3">
    <name type="scientific">Mangrovivirga halotolerans</name>
    <dbReference type="NCBI Taxonomy" id="2993936"/>
    <lineage>
        <taxon>Bacteria</taxon>
        <taxon>Pseudomonadati</taxon>
        <taxon>Bacteroidota</taxon>
        <taxon>Cytophagia</taxon>
        <taxon>Cytophagales</taxon>
        <taxon>Mangrovivirgaceae</taxon>
        <taxon>Mangrovivirga</taxon>
    </lineage>
</organism>
<comment type="caution">
    <text evidence="2">The sequence shown here is derived from an EMBL/GenBank/DDBJ whole genome shotgun (WGS) entry which is preliminary data.</text>
</comment>
<feature type="compositionally biased region" description="Acidic residues" evidence="1">
    <location>
        <begin position="138"/>
        <end position="163"/>
    </location>
</feature>
<sequence>MSKKAEHIVNIQRLKAGEHEFDYHLNNEFLEEHEYDEATDADIKTKLILDKSETMLNATFEFDGTIGLVCDRSLDEFDYPIDLKERIIFKFGDHNEELDNNLFLIERDTDEIDFGPLMFELIRVSIPMKKLHPRYKDEDDDEENWYTFGDDDDGDDSPDDNQDIDPRWEKLKGLKNK</sequence>
<name>A0ABT3RPH2_9BACT</name>
<feature type="region of interest" description="Disordered" evidence="1">
    <location>
        <begin position="133"/>
        <end position="177"/>
    </location>
</feature>
<evidence type="ECO:0000313" key="3">
    <source>
        <dbReference type="Proteomes" id="UP001209885"/>
    </source>
</evidence>
<keyword evidence="3" id="KW-1185">Reference proteome</keyword>
<gene>
    <name evidence="2" type="ORF">OO013_07415</name>
</gene>
<evidence type="ECO:0000256" key="1">
    <source>
        <dbReference type="SAM" id="MobiDB-lite"/>
    </source>
</evidence>
<dbReference type="Pfam" id="PF02620">
    <property type="entry name" value="YceD"/>
    <property type="match status" value="1"/>
</dbReference>
<dbReference type="RefSeq" id="WP_266056086.1">
    <property type="nucleotide sequence ID" value="NZ_JAPFQN010000004.1"/>
</dbReference>
<protein>
    <submittedName>
        <fullName evidence="2">DUF177 domain-containing protein</fullName>
    </submittedName>
</protein>
<dbReference type="InterPro" id="IPR003772">
    <property type="entry name" value="YceD"/>
</dbReference>
<feature type="compositionally biased region" description="Basic and acidic residues" evidence="1">
    <location>
        <begin position="164"/>
        <end position="177"/>
    </location>
</feature>
<reference evidence="2 3" key="1">
    <citation type="submission" date="2022-11" db="EMBL/GenBank/DDBJ databases">
        <title>The characterization of three novel Bacteroidetes species and genomic analysis of their roles in tidal elemental geochemical cycles.</title>
        <authorList>
            <person name="Ma K."/>
        </authorList>
    </citation>
    <scope>NUCLEOTIDE SEQUENCE [LARGE SCALE GENOMIC DNA]</scope>
    <source>
        <strain evidence="2 3">M17</strain>
    </source>
</reference>